<dbReference type="EMBL" id="CATNWA010009872">
    <property type="protein sequence ID" value="CAI9558846.1"/>
    <property type="molecule type" value="Genomic_DNA"/>
</dbReference>
<evidence type="ECO:0000313" key="2">
    <source>
        <dbReference type="Proteomes" id="UP001162483"/>
    </source>
</evidence>
<evidence type="ECO:0000313" key="1">
    <source>
        <dbReference type="EMBL" id="CAI9558846.1"/>
    </source>
</evidence>
<reference evidence="1" key="1">
    <citation type="submission" date="2023-05" db="EMBL/GenBank/DDBJ databases">
        <authorList>
            <person name="Stuckert A."/>
        </authorList>
    </citation>
    <scope>NUCLEOTIDE SEQUENCE</scope>
</reference>
<comment type="caution">
    <text evidence="1">The sequence shown here is derived from an EMBL/GenBank/DDBJ whole genome shotgun (WGS) entry which is preliminary data.</text>
</comment>
<sequence>MVTLTELYRSCVEMGQSYRMTASTSTSGGLTTHGAPVQ</sequence>
<protein>
    <submittedName>
        <fullName evidence="1">Uncharacterized protein</fullName>
    </submittedName>
</protein>
<gene>
    <name evidence="1" type="ORF">SPARVUS_LOCUS4983413</name>
</gene>
<name>A0ABN9CGT5_9NEOB</name>
<proteinExistence type="predicted"/>
<organism evidence="1 2">
    <name type="scientific">Staurois parvus</name>
    <dbReference type="NCBI Taxonomy" id="386267"/>
    <lineage>
        <taxon>Eukaryota</taxon>
        <taxon>Metazoa</taxon>
        <taxon>Chordata</taxon>
        <taxon>Craniata</taxon>
        <taxon>Vertebrata</taxon>
        <taxon>Euteleostomi</taxon>
        <taxon>Amphibia</taxon>
        <taxon>Batrachia</taxon>
        <taxon>Anura</taxon>
        <taxon>Neobatrachia</taxon>
        <taxon>Ranoidea</taxon>
        <taxon>Ranidae</taxon>
        <taxon>Staurois</taxon>
    </lineage>
</organism>
<keyword evidence="2" id="KW-1185">Reference proteome</keyword>
<accession>A0ABN9CGT5</accession>
<dbReference type="Proteomes" id="UP001162483">
    <property type="component" value="Unassembled WGS sequence"/>
</dbReference>